<dbReference type="InterPro" id="IPR013216">
    <property type="entry name" value="Methyltransf_11"/>
</dbReference>
<feature type="non-terminal residue" evidence="2">
    <location>
        <position position="112"/>
    </location>
</feature>
<dbReference type="InterPro" id="IPR052356">
    <property type="entry name" value="Thiol_S-MT"/>
</dbReference>
<gene>
    <name evidence="2" type="ORF">KI387_038461</name>
</gene>
<dbReference type="OMA" id="TCGCHLN"/>
<dbReference type="EMBL" id="JAHRHJ020000011">
    <property type="protein sequence ID" value="KAH9294873.1"/>
    <property type="molecule type" value="Genomic_DNA"/>
</dbReference>
<evidence type="ECO:0000313" key="3">
    <source>
        <dbReference type="Proteomes" id="UP000824469"/>
    </source>
</evidence>
<organism evidence="2 3">
    <name type="scientific">Taxus chinensis</name>
    <name type="common">Chinese yew</name>
    <name type="synonym">Taxus wallichiana var. chinensis</name>
    <dbReference type="NCBI Taxonomy" id="29808"/>
    <lineage>
        <taxon>Eukaryota</taxon>
        <taxon>Viridiplantae</taxon>
        <taxon>Streptophyta</taxon>
        <taxon>Embryophyta</taxon>
        <taxon>Tracheophyta</taxon>
        <taxon>Spermatophyta</taxon>
        <taxon>Pinopsida</taxon>
        <taxon>Pinidae</taxon>
        <taxon>Conifers II</taxon>
        <taxon>Cupressales</taxon>
        <taxon>Taxaceae</taxon>
        <taxon>Taxus</taxon>
    </lineage>
</organism>
<evidence type="ECO:0000313" key="2">
    <source>
        <dbReference type="EMBL" id="KAH9294873.1"/>
    </source>
</evidence>
<proteinExistence type="predicted"/>
<feature type="non-terminal residue" evidence="2">
    <location>
        <position position="1"/>
    </location>
</feature>
<dbReference type="AlphaFoldDB" id="A0AA38CEB8"/>
<accession>A0AA38CEB8</accession>
<keyword evidence="3" id="KW-1185">Reference proteome</keyword>
<dbReference type="PANTHER" id="PTHR45036:SF1">
    <property type="entry name" value="METHYLTRANSFERASE LIKE 7A"/>
    <property type="match status" value="1"/>
</dbReference>
<reference evidence="2 3" key="1">
    <citation type="journal article" date="2021" name="Nat. Plants">
        <title>The Taxus genome provides insights into paclitaxel biosynthesis.</title>
        <authorList>
            <person name="Xiong X."/>
            <person name="Gou J."/>
            <person name="Liao Q."/>
            <person name="Li Y."/>
            <person name="Zhou Q."/>
            <person name="Bi G."/>
            <person name="Li C."/>
            <person name="Du R."/>
            <person name="Wang X."/>
            <person name="Sun T."/>
            <person name="Guo L."/>
            <person name="Liang H."/>
            <person name="Lu P."/>
            <person name="Wu Y."/>
            <person name="Zhang Z."/>
            <person name="Ro D.K."/>
            <person name="Shang Y."/>
            <person name="Huang S."/>
            <person name="Yan J."/>
        </authorList>
    </citation>
    <scope>NUCLEOTIDE SEQUENCE [LARGE SCALE GENOMIC DNA]</scope>
    <source>
        <strain evidence="2">Ta-2019</strain>
    </source>
</reference>
<protein>
    <recommendedName>
        <fullName evidence="1">Methyltransferase type 11 domain-containing protein</fullName>
    </recommendedName>
</protein>
<feature type="domain" description="Methyltransferase type 11" evidence="1">
    <location>
        <begin position="3"/>
        <end position="46"/>
    </location>
</feature>
<dbReference type="PANTHER" id="PTHR45036">
    <property type="entry name" value="METHYLTRANSFERASE LIKE 7B"/>
    <property type="match status" value="1"/>
</dbReference>
<sequence length="112" mass="12207">VGEALPVLDSSMDAVVGTLVLCSVSDVEKTLKEVQRVLKPGGRFIFVEHVAAPDGTLLRFWQKLLDPLQKFVSDGCHLTRETGKLIRESGFSKADVNMKSVKAASLLSPHVF</sequence>
<dbReference type="SUPFAM" id="SSF53335">
    <property type="entry name" value="S-adenosyl-L-methionine-dependent methyltransferases"/>
    <property type="match status" value="1"/>
</dbReference>
<dbReference type="Pfam" id="PF08241">
    <property type="entry name" value="Methyltransf_11"/>
    <property type="match status" value="1"/>
</dbReference>
<comment type="caution">
    <text evidence="2">The sequence shown here is derived from an EMBL/GenBank/DDBJ whole genome shotgun (WGS) entry which is preliminary data.</text>
</comment>
<dbReference type="Gene3D" id="3.40.50.150">
    <property type="entry name" value="Vaccinia Virus protein VP39"/>
    <property type="match status" value="1"/>
</dbReference>
<evidence type="ECO:0000259" key="1">
    <source>
        <dbReference type="Pfam" id="PF08241"/>
    </source>
</evidence>
<dbReference type="Proteomes" id="UP000824469">
    <property type="component" value="Unassembled WGS sequence"/>
</dbReference>
<dbReference type="InterPro" id="IPR029063">
    <property type="entry name" value="SAM-dependent_MTases_sf"/>
</dbReference>
<dbReference type="GO" id="GO:0008757">
    <property type="term" value="F:S-adenosylmethionine-dependent methyltransferase activity"/>
    <property type="evidence" value="ECO:0007669"/>
    <property type="project" value="InterPro"/>
</dbReference>
<name>A0AA38CEB8_TAXCH</name>